<keyword evidence="1" id="KW-1133">Transmembrane helix</keyword>
<keyword evidence="1" id="KW-0472">Membrane</keyword>
<feature type="transmembrane region" description="Helical" evidence="1">
    <location>
        <begin position="280"/>
        <end position="299"/>
    </location>
</feature>
<keyword evidence="3" id="KW-1185">Reference proteome</keyword>
<proteinExistence type="predicted"/>
<feature type="transmembrane region" description="Helical" evidence="1">
    <location>
        <begin position="74"/>
        <end position="102"/>
    </location>
</feature>
<evidence type="ECO:0000256" key="1">
    <source>
        <dbReference type="SAM" id="Phobius"/>
    </source>
</evidence>
<feature type="transmembrane region" description="Helical" evidence="1">
    <location>
        <begin position="168"/>
        <end position="189"/>
    </location>
</feature>
<evidence type="ECO:0000313" key="3">
    <source>
        <dbReference type="Proteomes" id="UP001203207"/>
    </source>
</evidence>
<accession>A0AAE3FUY4</accession>
<feature type="transmembrane region" description="Helical" evidence="1">
    <location>
        <begin position="144"/>
        <end position="161"/>
    </location>
</feature>
<dbReference type="AlphaFoldDB" id="A0AAE3FUY4"/>
<reference evidence="2" key="2">
    <citation type="submission" date="2022-02" db="EMBL/GenBank/DDBJ databases">
        <authorList>
            <person name="Elcheninov A.G."/>
            <person name="Sorokin D.Y."/>
            <person name="Kublanov I.V."/>
        </authorList>
    </citation>
    <scope>NUCLEOTIDE SEQUENCE</scope>
    <source>
        <strain evidence="2">AArc-St2</strain>
    </source>
</reference>
<reference evidence="2" key="1">
    <citation type="journal article" date="2022" name="Syst. Appl. Microbiol.">
        <title>Natronocalculus amylovorans gen. nov., sp. nov., and Natranaeroarchaeum aerophilus sp. nov., dominant culturable amylolytic natronoarchaea from hypersaline soda lakes in southwestern Siberia.</title>
        <authorList>
            <person name="Sorokin D.Y."/>
            <person name="Elcheninov A.G."/>
            <person name="Khizhniak T.V."/>
            <person name="Koenen M."/>
            <person name="Bale N.J."/>
            <person name="Damste J.S.S."/>
            <person name="Kublanov I.V."/>
        </authorList>
    </citation>
    <scope>NUCLEOTIDE SEQUENCE</scope>
    <source>
        <strain evidence="2">AArc-St2</strain>
    </source>
</reference>
<feature type="transmembrane region" description="Helical" evidence="1">
    <location>
        <begin position="20"/>
        <end position="40"/>
    </location>
</feature>
<protein>
    <submittedName>
        <fullName evidence="2">Sulfate/molybdate transporter</fullName>
    </submittedName>
</protein>
<dbReference type="EMBL" id="JAKRVX010000001">
    <property type="protein sequence ID" value="MCL9816032.1"/>
    <property type="molecule type" value="Genomic_DNA"/>
</dbReference>
<dbReference type="InterPro" id="IPR031563">
    <property type="entry name" value="MOT1/MOT2"/>
</dbReference>
<comment type="caution">
    <text evidence="2">The sequence shown here is derived from an EMBL/GenBank/DDBJ whole genome shotgun (WGS) entry which is preliminary data.</text>
</comment>
<dbReference type="RefSeq" id="WP_250582962.1">
    <property type="nucleotide sequence ID" value="NZ_JAKRVX010000001.1"/>
</dbReference>
<dbReference type="GO" id="GO:0015098">
    <property type="term" value="F:molybdate ion transmembrane transporter activity"/>
    <property type="evidence" value="ECO:0007669"/>
    <property type="project" value="InterPro"/>
</dbReference>
<name>A0AAE3FUY4_9EURY</name>
<sequence length="369" mass="37759">MAFGHSTGRSRISLTRSEVTGAVGDSLTVLPIVVALALVTDISLAHVLIAFGIFQIVWGVVYGLPISVEPMKALAALAIAGAITYAELALAGIILGVVLLTIGLTDTLSIIEQWIGEPVIRGIQFAVGLLLFETGVGLGLSDPLIGLLAVGLVGAVIVVGYKNLSAIVVLAVGVAIAVYTVGVPTPQWPGVPQLPPISEALTRATVDGITAQLAMTIGNAALATSLLFSDLFDREVSPDDLSTSMGVMNLTAVPIGGIPMCHGCDGVAGKYEFGARTGGANLILGVSYIALAFIATMTLLSAFPLSVLGVLLIVVAISLGKHVLRSQMRWLSIGIGLLALVVNLGVAFLVGIAVHLLLTRGAKTHTAAP</sequence>
<gene>
    <name evidence="2" type="ORF">AArcSt2_03660</name>
</gene>
<dbReference type="Proteomes" id="UP001203207">
    <property type="component" value="Unassembled WGS sequence"/>
</dbReference>
<evidence type="ECO:0000313" key="2">
    <source>
        <dbReference type="EMBL" id="MCL9816032.1"/>
    </source>
</evidence>
<feature type="transmembrane region" description="Helical" evidence="1">
    <location>
        <begin position="47"/>
        <end position="68"/>
    </location>
</feature>
<dbReference type="Pfam" id="PF16983">
    <property type="entry name" value="MFS_MOT1"/>
    <property type="match status" value="2"/>
</dbReference>
<keyword evidence="1" id="KW-0812">Transmembrane</keyword>
<feature type="transmembrane region" description="Helical" evidence="1">
    <location>
        <begin position="336"/>
        <end position="358"/>
    </location>
</feature>
<dbReference type="PANTHER" id="PTHR31970:SF9">
    <property type="entry name" value="MOLYBDATE TRANSPORTER 2"/>
    <property type="match status" value="1"/>
</dbReference>
<organism evidence="2 3">
    <name type="scientific">Natronocalculus amylovorans</name>
    <dbReference type="NCBI Taxonomy" id="2917812"/>
    <lineage>
        <taxon>Archaea</taxon>
        <taxon>Methanobacteriati</taxon>
        <taxon>Methanobacteriota</taxon>
        <taxon>Stenosarchaea group</taxon>
        <taxon>Halobacteria</taxon>
        <taxon>Halobacteriales</taxon>
        <taxon>Haloferacaceae</taxon>
        <taxon>Natronocalculus</taxon>
    </lineage>
</organism>
<dbReference type="PANTHER" id="PTHR31970">
    <property type="match status" value="1"/>
</dbReference>
<feature type="transmembrane region" description="Helical" evidence="1">
    <location>
        <begin position="209"/>
        <end position="228"/>
    </location>
</feature>
<feature type="transmembrane region" description="Helical" evidence="1">
    <location>
        <begin position="305"/>
        <end position="324"/>
    </location>
</feature>